<dbReference type="Proteomes" id="UP001209694">
    <property type="component" value="Unassembled WGS sequence"/>
</dbReference>
<dbReference type="AlphaFoldDB" id="A0AAW5V9B1"/>
<gene>
    <name evidence="1" type="ORF">ND810_18000</name>
</gene>
<name>A0AAW5V9B1_9LEPT</name>
<organism evidence="1 2">
    <name type="scientific">Leptospira levettii</name>
    <dbReference type="NCBI Taxonomy" id="2023178"/>
    <lineage>
        <taxon>Bacteria</taxon>
        <taxon>Pseudomonadati</taxon>
        <taxon>Spirochaetota</taxon>
        <taxon>Spirochaetia</taxon>
        <taxon>Leptospirales</taxon>
        <taxon>Leptospiraceae</taxon>
        <taxon>Leptospira</taxon>
    </lineage>
</organism>
<protein>
    <submittedName>
        <fullName evidence="1">Uncharacterized protein</fullName>
    </submittedName>
</protein>
<reference evidence="1" key="1">
    <citation type="submission" date="2022-06" db="EMBL/GenBank/DDBJ databases">
        <title>Leptospira isolates from biofilms formed at urban environments.</title>
        <authorList>
            <person name="Ribeiro P.S."/>
            <person name="Sousa T."/>
            <person name="Carvalho N."/>
            <person name="Aburjaile F."/>
            <person name="Neves F."/>
            <person name="Oliveira D."/>
            <person name="Blanco L."/>
            <person name="Lima J."/>
            <person name="Costa F."/>
            <person name="Brenig B."/>
            <person name="Soares S."/>
            <person name="Ramos R."/>
            <person name="Goes-Neto A."/>
            <person name="Matiuzzi M."/>
            <person name="Azevedo V."/>
            <person name="Ristow P."/>
        </authorList>
    </citation>
    <scope>NUCLEOTIDE SEQUENCE</scope>
    <source>
        <strain evidence="1">VSF7</strain>
    </source>
</reference>
<dbReference type="EMBL" id="JAMQQD010000009">
    <property type="protein sequence ID" value="MCW7517065.1"/>
    <property type="molecule type" value="Genomic_DNA"/>
</dbReference>
<accession>A0AAW5V9B1</accession>
<sequence>MKSDQNITLNKWIEKNYKSLNRELKYPLVPNAQKNKKVFYQFISINENLYLEIFQDSAKIQYQLKENKYETLVDLDISPSIDKNGMHFCSGCKKRKKFKNRSEFIKHHFIDTLKAFQNKSLKKNHYVSIVEIQTLDLFLPLILNKSEMLSLLVSGKLPKKNKSKDNREQRPNQFSKMKFQLLRAERVVI</sequence>
<comment type="caution">
    <text evidence="1">The sequence shown here is derived from an EMBL/GenBank/DDBJ whole genome shotgun (WGS) entry which is preliminary data.</text>
</comment>
<evidence type="ECO:0000313" key="1">
    <source>
        <dbReference type="EMBL" id="MCW7517065.1"/>
    </source>
</evidence>
<evidence type="ECO:0000313" key="2">
    <source>
        <dbReference type="Proteomes" id="UP001209694"/>
    </source>
</evidence>
<dbReference type="RefSeq" id="WP_265356490.1">
    <property type="nucleotide sequence ID" value="NZ_JAMQPS010000008.1"/>
</dbReference>
<proteinExistence type="predicted"/>